<dbReference type="Proteomes" id="UP000092484">
    <property type="component" value="Unassembled WGS sequence"/>
</dbReference>
<evidence type="ECO:0000313" key="5">
    <source>
        <dbReference type="Proteomes" id="UP000092484"/>
    </source>
</evidence>
<sequence length="136" mass="15127">MEDDDWGMVEAEIVLDPARFDAEALAGLDAFSHAEIIFLFDRVPDGKVETGARHPRGRKDWPRVGIFAQRGKNRPNRIGLTTCEILSVEGTCLRVRGLDAVDGTPVLDIKPVMSGFSPRGAVCEPDWAREIMADYW</sequence>
<comment type="caution">
    <text evidence="4">The sequence shown here is derived from an EMBL/GenBank/DDBJ whole genome shotgun (WGS) entry which is preliminary data.</text>
</comment>
<evidence type="ECO:0000259" key="3">
    <source>
        <dbReference type="PROSITE" id="PS51668"/>
    </source>
</evidence>
<keyword evidence="5" id="KW-1185">Reference proteome</keyword>
<evidence type="ECO:0000256" key="2">
    <source>
        <dbReference type="ARBA" id="ARBA00033753"/>
    </source>
</evidence>
<feature type="domain" description="TsaA-like" evidence="3">
    <location>
        <begin position="1"/>
        <end position="121"/>
    </location>
</feature>
<keyword evidence="1" id="KW-0949">S-adenosyl-L-methionine</keyword>
<reference evidence="4 5" key="1">
    <citation type="submission" date="2016-06" db="EMBL/GenBank/DDBJ databases">
        <title>Genome sequence of Porphyrobacter dokdonensis DSW-74.</title>
        <authorList>
            <person name="Kim J.F."/>
            <person name="Song J.Y."/>
        </authorList>
    </citation>
    <scope>NUCLEOTIDE SEQUENCE [LARGE SCALE GENOMIC DNA]</scope>
    <source>
        <strain evidence="4 5">DSW-74</strain>
    </source>
</reference>
<proteinExistence type="inferred from homology"/>
<dbReference type="EMBL" id="LZYB01000002">
    <property type="protein sequence ID" value="OBV11724.1"/>
    <property type="molecule type" value="Genomic_DNA"/>
</dbReference>
<dbReference type="InterPro" id="IPR040372">
    <property type="entry name" value="YaeB-like"/>
</dbReference>
<dbReference type="Pfam" id="PF01980">
    <property type="entry name" value="TrmO_N"/>
    <property type="match status" value="1"/>
</dbReference>
<dbReference type="CDD" id="cd09281">
    <property type="entry name" value="UPF0066"/>
    <property type="match status" value="1"/>
</dbReference>
<protein>
    <submittedName>
        <fullName evidence="4">Putative transcriptional regulator</fullName>
    </submittedName>
</protein>
<comment type="similarity">
    <text evidence="2">Belongs to the tRNA methyltransferase O family.</text>
</comment>
<dbReference type="SUPFAM" id="SSF118196">
    <property type="entry name" value="YaeB-like"/>
    <property type="match status" value="1"/>
</dbReference>
<evidence type="ECO:0000313" key="4">
    <source>
        <dbReference type="EMBL" id="OBV11724.1"/>
    </source>
</evidence>
<evidence type="ECO:0000256" key="1">
    <source>
        <dbReference type="ARBA" id="ARBA00022691"/>
    </source>
</evidence>
<dbReference type="AlphaFoldDB" id="A0A1A7BGV7"/>
<dbReference type="PANTHER" id="PTHR12818:SF0">
    <property type="entry name" value="TRNA (ADENINE(37)-N6)-METHYLTRANSFERASE"/>
    <property type="match status" value="1"/>
</dbReference>
<dbReference type="Gene3D" id="2.40.30.70">
    <property type="entry name" value="YaeB-like"/>
    <property type="match status" value="1"/>
</dbReference>
<gene>
    <name evidence="4" type="ORF">I603_1167</name>
</gene>
<organism evidence="4 5">
    <name type="scientific">Erythrobacter dokdonensis DSW-74</name>
    <dbReference type="NCBI Taxonomy" id="1300349"/>
    <lineage>
        <taxon>Bacteria</taxon>
        <taxon>Pseudomonadati</taxon>
        <taxon>Pseudomonadota</taxon>
        <taxon>Alphaproteobacteria</taxon>
        <taxon>Sphingomonadales</taxon>
        <taxon>Erythrobacteraceae</taxon>
        <taxon>Erythrobacter/Porphyrobacter group</taxon>
        <taxon>Erythrobacter</taxon>
    </lineage>
</organism>
<accession>A0A1A7BGV7</accession>
<dbReference type="PROSITE" id="PS51668">
    <property type="entry name" value="TSAA_2"/>
    <property type="match status" value="1"/>
</dbReference>
<dbReference type="PATRIC" id="fig|1300349.4.peg.1163"/>
<dbReference type="InterPro" id="IPR036413">
    <property type="entry name" value="YaeB-like_sf"/>
</dbReference>
<dbReference type="InterPro" id="IPR036414">
    <property type="entry name" value="YaeB_N_sf"/>
</dbReference>
<dbReference type="STRING" id="1300349.I603_1167"/>
<name>A0A1A7BGV7_9SPHN</name>
<dbReference type="PANTHER" id="PTHR12818">
    <property type="entry name" value="TRNA (ADENINE(37)-N6)-METHYLTRANSFERASE"/>
    <property type="match status" value="1"/>
</dbReference>
<dbReference type="InterPro" id="IPR023370">
    <property type="entry name" value="TrmO-like_N"/>
</dbReference>